<dbReference type="STRING" id="1235591.CAK95_09320"/>
<gene>
    <name evidence="7" type="ORF">CAK95_09320</name>
</gene>
<comment type="similarity">
    <text evidence="2 6">Belongs to the SURF1 family.</text>
</comment>
<comment type="subcellular location">
    <subcellularLocation>
        <location evidence="6">Cell membrane</location>
        <topology evidence="6">Multi-pass membrane protein</topology>
    </subcellularLocation>
    <subcellularLocation>
        <location evidence="1">Membrane</location>
    </subcellularLocation>
</comment>
<evidence type="ECO:0000313" key="8">
    <source>
        <dbReference type="Proteomes" id="UP000194137"/>
    </source>
</evidence>
<dbReference type="CDD" id="cd06662">
    <property type="entry name" value="SURF1"/>
    <property type="match status" value="1"/>
</dbReference>
<evidence type="ECO:0000256" key="6">
    <source>
        <dbReference type="RuleBase" id="RU363076"/>
    </source>
</evidence>
<dbReference type="AlphaFoldDB" id="A0A1W6ZZN9"/>
<dbReference type="EMBL" id="CP021112">
    <property type="protein sequence ID" value="ARQ02857.1"/>
    <property type="molecule type" value="Genomic_DNA"/>
</dbReference>
<accession>A0A1W6ZZN9</accession>
<protein>
    <recommendedName>
        <fullName evidence="6">SURF1-like protein</fullName>
    </recommendedName>
</protein>
<dbReference type="PROSITE" id="PS50895">
    <property type="entry name" value="SURF1"/>
    <property type="match status" value="1"/>
</dbReference>
<feature type="transmembrane region" description="Helical" evidence="6">
    <location>
        <begin position="202"/>
        <end position="223"/>
    </location>
</feature>
<evidence type="ECO:0000256" key="4">
    <source>
        <dbReference type="ARBA" id="ARBA00022989"/>
    </source>
</evidence>
<evidence type="ECO:0000256" key="2">
    <source>
        <dbReference type="ARBA" id="ARBA00007165"/>
    </source>
</evidence>
<organism evidence="7 8">
    <name type="scientific">Pseudorhodoplanes sinuspersici</name>
    <dbReference type="NCBI Taxonomy" id="1235591"/>
    <lineage>
        <taxon>Bacteria</taxon>
        <taxon>Pseudomonadati</taxon>
        <taxon>Pseudomonadota</taxon>
        <taxon>Alphaproteobacteria</taxon>
        <taxon>Hyphomicrobiales</taxon>
        <taxon>Pseudorhodoplanes</taxon>
    </lineage>
</organism>
<dbReference type="GO" id="GO:0005886">
    <property type="term" value="C:plasma membrane"/>
    <property type="evidence" value="ECO:0007669"/>
    <property type="project" value="UniProtKB-SubCell"/>
</dbReference>
<dbReference type="InterPro" id="IPR002994">
    <property type="entry name" value="Surf1/Shy1"/>
</dbReference>
<name>A0A1W6ZZN9_9HYPH</name>
<reference evidence="7 8" key="1">
    <citation type="submission" date="2017-05" db="EMBL/GenBank/DDBJ databases">
        <title>Full genome sequence of Pseudorhodoplanes sinuspersici.</title>
        <authorList>
            <person name="Dastgheib S.M.M."/>
            <person name="Shavandi M."/>
            <person name="Tirandaz H."/>
        </authorList>
    </citation>
    <scope>NUCLEOTIDE SEQUENCE [LARGE SCALE GENOMIC DNA]</scope>
    <source>
        <strain evidence="7 8">RIPI110</strain>
    </source>
</reference>
<keyword evidence="6" id="KW-1003">Cell membrane</keyword>
<dbReference type="PANTHER" id="PTHR23427:SF2">
    <property type="entry name" value="SURFEIT LOCUS PROTEIN 1"/>
    <property type="match status" value="1"/>
</dbReference>
<evidence type="ECO:0000313" key="7">
    <source>
        <dbReference type="EMBL" id="ARQ02857.1"/>
    </source>
</evidence>
<dbReference type="RefSeq" id="WP_245303806.1">
    <property type="nucleotide sequence ID" value="NZ_CP021112.1"/>
</dbReference>
<dbReference type="Proteomes" id="UP000194137">
    <property type="component" value="Chromosome"/>
</dbReference>
<dbReference type="PANTHER" id="PTHR23427">
    <property type="entry name" value="SURFEIT LOCUS PROTEIN"/>
    <property type="match status" value="1"/>
</dbReference>
<comment type="caution">
    <text evidence="6">Lacks conserved residue(s) required for the propagation of feature annotation.</text>
</comment>
<evidence type="ECO:0000256" key="1">
    <source>
        <dbReference type="ARBA" id="ARBA00004370"/>
    </source>
</evidence>
<keyword evidence="3 6" id="KW-0812">Transmembrane</keyword>
<evidence type="ECO:0000256" key="3">
    <source>
        <dbReference type="ARBA" id="ARBA00022692"/>
    </source>
</evidence>
<keyword evidence="4 6" id="KW-1133">Transmembrane helix</keyword>
<dbReference type="KEGG" id="psin:CAK95_09320"/>
<proteinExistence type="inferred from homology"/>
<keyword evidence="8" id="KW-1185">Reference proteome</keyword>
<keyword evidence="5 6" id="KW-0472">Membrane</keyword>
<sequence>MLAVLAALGVVALTALGVWQLERRIWKLQLIGQVEQRIHAAPVAVPGPETWPRINAADDAYLRVRATGHFLNDRETLVQAVTERGSGYWVITPFRTIQGFTVLVNRGFVPPDLRDSEKRKKGQVAGETIVTGLVRMTEPKGGFLRSNDPAAGHWYSRDVAAIAAARGLSEVAPFFIDADTTPNPGGWPVGGLTVIAFPNNHLVYALTWFALALMLAGAMGFVARDEWHFRRNLLDCGADRPRAASNGETTSKAL</sequence>
<dbReference type="InterPro" id="IPR045214">
    <property type="entry name" value="Surf1/Surf4"/>
</dbReference>
<evidence type="ECO:0000256" key="5">
    <source>
        <dbReference type="ARBA" id="ARBA00023136"/>
    </source>
</evidence>
<dbReference type="Pfam" id="PF02104">
    <property type="entry name" value="SURF1"/>
    <property type="match status" value="1"/>
</dbReference>